<dbReference type="Proteomes" id="UP000178700">
    <property type="component" value="Unassembled WGS sequence"/>
</dbReference>
<dbReference type="AlphaFoldDB" id="A0A1F6V3H6"/>
<evidence type="ECO:0000313" key="2">
    <source>
        <dbReference type="Proteomes" id="UP000178700"/>
    </source>
</evidence>
<evidence type="ECO:0000313" key="1">
    <source>
        <dbReference type="EMBL" id="OGI64006.1"/>
    </source>
</evidence>
<reference evidence="1 2" key="1">
    <citation type="journal article" date="2016" name="Nat. Commun.">
        <title>Thousands of microbial genomes shed light on interconnected biogeochemical processes in an aquifer system.</title>
        <authorList>
            <person name="Anantharaman K."/>
            <person name="Brown C.T."/>
            <person name="Hug L.A."/>
            <person name="Sharon I."/>
            <person name="Castelle C.J."/>
            <person name="Probst A.J."/>
            <person name="Thomas B.C."/>
            <person name="Singh A."/>
            <person name="Wilkins M.J."/>
            <person name="Karaoz U."/>
            <person name="Brodie E.L."/>
            <person name="Williams K.H."/>
            <person name="Hubbard S.S."/>
            <person name="Banfield J.F."/>
        </authorList>
    </citation>
    <scope>NUCLEOTIDE SEQUENCE [LARGE SCALE GENOMIC DNA]</scope>
</reference>
<proteinExistence type="predicted"/>
<gene>
    <name evidence="1" type="ORF">A2642_00510</name>
</gene>
<sequence length="63" mass="6831">MKPVPVIPVETTGLGIGGMYTADELTYVQSVKPMTVEEINNCPKVCANYLTTSNVLPLENFAK</sequence>
<comment type="caution">
    <text evidence="1">The sequence shown here is derived from an EMBL/GenBank/DDBJ whole genome shotgun (WGS) entry which is preliminary data.</text>
</comment>
<organism evidence="1 2">
    <name type="scientific">Candidatus Nomurabacteria bacterium RIFCSPHIGHO2_01_FULL_39_10</name>
    <dbReference type="NCBI Taxonomy" id="1801733"/>
    <lineage>
        <taxon>Bacteria</taxon>
        <taxon>Candidatus Nomuraibacteriota</taxon>
    </lineage>
</organism>
<dbReference type="EMBL" id="MFTJ01000060">
    <property type="protein sequence ID" value="OGI64006.1"/>
    <property type="molecule type" value="Genomic_DNA"/>
</dbReference>
<accession>A0A1F6V3H6</accession>
<name>A0A1F6V3H6_9BACT</name>
<protein>
    <submittedName>
        <fullName evidence="1">Uncharacterized protein</fullName>
    </submittedName>
</protein>